<reference evidence="2 5" key="4">
    <citation type="submission" date="2020-07" db="EMBL/GenBank/DDBJ databases">
        <title>Draft genome sequence of four isobutane-metabolizing strains capable of cometabolically degrading diverse ether contaminants.</title>
        <authorList>
            <person name="Chen W."/>
            <person name="Faulkner N."/>
            <person name="Smith C."/>
            <person name="Hyman M."/>
        </authorList>
    </citation>
    <scope>NUCLEOTIDE SEQUENCE [LARGE SCALE GENOMIC DNA]</scope>
    <source>
        <strain evidence="2 5">2A</strain>
    </source>
</reference>
<protein>
    <submittedName>
        <fullName evidence="2">DUF4193 domain-containing protein</fullName>
    </submittedName>
</protein>
<keyword evidence="6" id="KW-1185">Reference proteome</keyword>
<dbReference type="InterPro" id="IPR025242">
    <property type="entry name" value="DUF4193"/>
</dbReference>
<reference evidence="3" key="2">
    <citation type="submission" date="2016-10" db="EMBL/GenBank/DDBJ databases">
        <authorList>
            <person name="de Groot N.N."/>
        </authorList>
    </citation>
    <scope>NUCLEOTIDE SEQUENCE [LARGE SCALE GENOMIC DNA]</scope>
    <source>
        <strain evidence="3">UNC267MFSha1.1M11</strain>
    </source>
</reference>
<dbReference type="EMBL" id="FMUB01000003">
    <property type="protein sequence ID" value="SCX12021.1"/>
    <property type="molecule type" value="Genomic_DNA"/>
</dbReference>
<dbReference type="Proteomes" id="UP000547444">
    <property type="component" value="Unassembled WGS sequence"/>
</dbReference>
<dbReference type="EMBL" id="JAANOW010000001">
    <property type="protein sequence ID" value="NIH94921.1"/>
    <property type="molecule type" value="Genomic_DNA"/>
</dbReference>
<evidence type="ECO:0000313" key="4">
    <source>
        <dbReference type="Proteomes" id="UP000199707"/>
    </source>
</evidence>
<evidence type="ECO:0000313" key="2">
    <source>
        <dbReference type="EMBL" id="QNJ95170.1"/>
    </source>
</evidence>
<accession>A0A1G4VVW9</accession>
<reference evidence="4" key="1">
    <citation type="submission" date="2016-10" db="EMBL/GenBank/DDBJ databases">
        <authorList>
            <person name="Varghese N."/>
            <person name="Submissions S."/>
        </authorList>
    </citation>
    <scope>NUCLEOTIDE SEQUENCE [LARGE SCALE GENOMIC DNA]</scope>
    <source>
        <strain evidence="4">UNC267MFSha1.1M11</strain>
    </source>
</reference>
<dbReference type="Pfam" id="PF13834">
    <property type="entry name" value="DUF4193"/>
    <property type="match status" value="1"/>
</dbReference>
<dbReference type="Proteomes" id="UP000199707">
    <property type="component" value="Unassembled WGS sequence"/>
</dbReference>
<evidence type="ECO:0000313" key="1">
    <source>
        <dbReference type="EMBL" id="NIH94921.1"/>
    </source>
</evidence>
<reference evidence="1 6" key="3">
    <citation type="submission" date="2020-03" db="EMBL/GenBank/DDBJ databases">
        <title>Sequencing the genomes of 1000 actinobacteria strains.</title>
        <authorList>
            <person name="Klenk H.-P."/>
        </authorList>
    </citation>
    <scope>NUCLEOTIDE SEQUENCE [LARGE SCALE GENOMIC DNA]</scope>
    <source>
        <strain evidence="1 6">DSM 44556</strain>
    </source>
</reference>
<evidence type="ECO:0000313" key="5">
    <source>
        <dbReference type="Proteomes" id="UP000515498"/>
    </source>
</evidence>
<organism evidence="3 4">
    <name type="scientific">Mycolicibacterium fluoranthenivorans</name>
    <dbReference type="NCBI Taxonomy" id="258505"/>
    <lineage>
        <taxon>Bacteria</taxon>
        <taxon>Bacillati</taxon>
        <taxon>Actinomycetota</taxon>
        <taxon>Actinomycetes</taxon>
        <taxon>Mycobacteriales</taxon>
        <taxon>Mycobacteriaceae</taxon>
        <taxon>Mycolicibacterium</taxon>
    </lineage>
</organism>
<dbReference type="STRING" id="1502745.SAMN02799620_01673"/>
<dbReference type="EMBL" id="CP059894">
    <property type="protein sequence ID" value="QNJ95170.1"/>
    <property type="molecule type" value="Genomic_DNA"/>
</dbReference>
<dbReference type="KEGG" id="mflu:HZU40_13555"/>
<evidence type="ECO:0000313" key="6">
    <source>
        <dbReference type="Proteomes" id="UP000547444"/>
    </source>
</evidence>
<sequence length="101" mass="10927">MAATVDYDAPRRRTIEEEGTVADPLADLAAELKPVPTDADDPAELAESFELPGADISGEEFTVTVVPKQDDEFTCTRCFLVTHRHRLGFARGAETVCADCA</sequence>
<dbReference type="Proteomes" id="UP000515498">
    <property type="component" value="Chromosome"/>
</dbReference>
<dbReference type="AlphaFoldDB" id="A0A1G4VVW9"/>
<dbReference type="RefSeq" id="WP_090355530.1">
    <property type="nucleotide sequence ID" value="NZ_CP059894.1"/>
</dbReference>
<evidence type="ECO:0000313" key="3">
    <source>
        <dbReference type="EMBL" id="SCX12021.1"/>
    </source>
</evidence>
<proteinExistence type="predicted"/>
<name>A0A1G4VVW9_9MYCO</name>
<gene>
    <name evidence="1" type="ORF">FHU31_001877</name>
    <name evidence="2" type="ORF">HZU40_13555</name>
    <name evidence="3" type="ORF">SAMN02799620_01673</name>
</gene>